<reference evidence="8" key="1">
    <citation type="submission" date="2025-08" db="UniProtKB">
        <authorList>
            <consortium name="RefSeq"/>
        </authorList>
    </citation>
    <scope>IDENTIFICATION</scope>
</reference>
<keyword evidence="4" id="KW-0804">Transcription</keyword>
<dbReference type="PANTHER" id="PTHR21411:SF0">
    <property type="entry name" value="REGULATORY PROTEIN ZESTE"/>
    <property type="match status" value="1"/>
</dbReference>
<evidence type="ECO:0000313" key="8">
    <source>
        <dbReference type="RefSeq" id="XP_026731889.1"/>
    </source>
</evidence>
<evidence type="ECO:0000259" key="6">
    <source>
        <dbReference type="Pfam" id="PF13873"/>
    </source>
</evidence>
<evidence type="ECO:0000256" key="4">
    <source>
        <dbReference type="ARBA" id="ARBA00023163"/>
    </source>
</evidence>
<evidence type="ECO:0000313" key="7">
    <source>
        <dbReference type="Proteomes" id="UP000322000"/>
    </source>
</evidence>
<dbReference type="KEGG" id="tnl:113496766"/>
<comment type="subunit">
    <text evidence="1">Self-associates forming complexes of several hundred monomers.</text>
</comment>
<name>A0A7E5VU92_TRINI</name>
<protein>
    <recommendedName>
        <fullName evidence="2">Regulatory protein zeste</fullName>
    </recommendedName>
</protein>
<evidence type="ECO:0000256" key="5">
    <source>
        <dbReference type="ARBA" id="ARBA00025466"/>
    </source>
</evidence>
<comment type="function">
    <text evidence="5">Involved in transvection phenomena (= synapsis-dependent gene expression), where the synaptic pairing of chromosomes carrying genes with which zeste interacts influences the expression of these genes. Zeste binds to DNA and stimulates transcription from a nearby promoter.</text>
</comment>
<evidence type="ECO:0000256" key="2">
    <source>
        <dbReference type="ARBA" id="ARBA00016807"/>
    </source>
</evidence>
<dbReference type="AlphaFoldDB" id="A0A7E5VU92"/>
<gene>
    <name evidence="8" type="primary">LOC113496766</name>
</gene>
<dbReference type="GeneID" id="113496766"/>
<dbReference type="Proteomes" id="UP000322000">
    <property type="component" value="Chromosome 8"/>
</dbReference>
<evidence type="ECO:0000256" key="3">
    <source>
        <dbReference type="ARBA" id="ARBA00023015"/>
    </source>
</evidence>
<keyword evidence="3" id="KW-0805">Transcription regulation</keyword>
<dbReference type="OrthoDB" id="7489964at2759"/>
<feature type="domain" description="Myb/SANT-like DNA-binding" evidence="6">
    <location>
        <begin position="9"/>
        <end position="83"/>
    </location>
</feature>
<dbReference type="Pfam" id="PF13873">
    <property type="entry name" value="Myb_DNA-bind_5"/>
    <property type="match status" value="1"/>
</dbReference>
<accession>A0A7E5VU92</accession>
<dbReference type="PANTHER" id="PTHR21411">
    <property type="entry name" value="APONTIC"/>
    <property type="match status" value="1"/>
</dbReference>
<dbReference type="InterPro" id="IPR028002">
    <property type="entry name" value="Myb_DNA-bind_5"/>
</dbReference>
<dbReference type="InParanoid" id="A0A7E5VU92"/>
<organism evidence="7 8">
    <name type="scientific">Trichoplusia ni</name>
    <name type="common">Cabbage looper</name>
    <dbReference type="NCBI Taxonomy" id="7111"/>
    <lineage>
        <taxon>Eukaryota</taxon>
        <taxon>Metazoa</taxon>
        <taxon>Ecdysozoa</taxon>
        <taxon>Arthropoda</taxon>
        <taxon>Hexapoda</taxon>
        <taxon>Insecta</taxon>
        <taxon>Pterygota</taxon>
        <taxon>Neoptera</taxon>
        <taxon>Endopterygota</taxon>
        <taxon>Lepidoptera</taxon>
        <taxon>Glossata</taxon>
        <taxon>Ditrysia</taxon>
        <taxon>Noctuoidea</taxon>
        <taxon>Noctuidae</taxon>
        <taxon>Plusiinae</taxon>
        <taxon>Trichoplusia</taxon>
    </lineage>
</organism>
<dbReference type="RefSeq" id="XP_026731889.1">
    <property type="nucleotide sequence ID" value="XM_026876088.1"/>
</dbReference>
<sequence length="248" mass="27745">MDSTPSKNKAMSKDEIHCLVELVEANKIIVSKETNASTNRLKDEAWVSLTAAFNARNGTIPRQKEQLKSKWDNLKKAARKRAQQIRMNHLKTGGGKPDYIPPDETLSKVESLLGSTCNGFVVPFGGDGVGDVGDNIVVEVFNEIGESPSAGIISNEKINDDLVFTPTTSGGLKRKAEERKFLFGMHNMSNSLKTKEKKRKENDDSRQQLNLAAKYYYEKKAEKLELEIKLLRIELANKENNCNCNLNK</sequence>
<proteinExistence type="predicted"/>
<evidence type="ECO:0000256" key="1">
    <source>
        <dbReference type="ARBA" id="ARBA00011764"/>
    </source>
</evidence>
<keyword evidence="7" id="KW-1185">Reference proteome</keyword>